<dbReference type="AlphaFoldDB" id="W4KHK3"/>
<dbReference type="EMBL" id="KI925456">
    <property type="protein sequence ID" value="ETW84561.1"/>
    <property type="molecule type" value="Genomic_DNA"/>
</dbReference>
<proteinExistence type="predicted"/>
<dbReference type="Proteomes" id="UP000030671">
    <property type="component" value="Unassembled WGS sequence"/>
</dbReference>
<organism evidence="1 2">
    <name type="scientific">Heterobasidion irregulare (strain TC 32-1)</name>
    <dbReference type="NCBI Taxonomy" id="747525"/>
    <lineage>
        <taxon>Eukaryota</taxon>
        <taxon>Fungi</taxon>
        <taxon>Dikarya</taxon>
        <taxon>Basidiomycota</taxon>
        <taxon>Agaricomycotina</taxon>
        <taxon>Agaricomycetes</taxon>
        <taxon>Russulales</taxon>
        <taxon>Bondarzewiaceae</taxon>
        <taxon>Heterobasidion</taxon>
        <taxon>Heterobasidion annosum species complex</taxon>
    </lineage>
</organism>
<dbReference type="HOGENOM" id="CLU_2849958_0_0_1"/>
<keyword evidence="2" id="KW-1185">Reference proteome</keyword>
<evidence type="ECO:0000313" key="1">
    <source>
        <dbReference type="EMBL" id="ETW84561.1"/>
    </source>
</evidence>
<dbReference type="GeneID" id="20668318"/>
<protein>
    <submittedName>
        <fullName evidence="1">Uncharacterized protein</fullName>
    </submittedName>
</protein>
<dbReference type="KEGG" id="hir:HETIRDRAFT_171064"/>
<name>W4KHK3_HETIT</name>
<evidence type="ECO:0000313" key="2">
    <source>
        <dbReference type="Proteomes" id="UP000030671"/>
    </source>
</evidence>
<reference evidence="1 2" key="1">
    <citation type="journal article" date="2012" name="New Phytol.">
        <title>Insight into trade-off between wood decay and parasitism from the genome of a fungal forest pathogen.</title>
        <authorList>
            <person name="Olson A."/>
            <person name="Aerts A."/>
            <person name="Asiegbu F."/>
            <person name="Belbahri L."/>
            <person name="Bouzid O."/>
            <person name="Broberg A."/>
            <person name="Canback B."/>
            <person name="Coutinho P.M."/>
            <person name="Cullen D."/>
            <person name="Dalman K."/>
            <person name="Deflorio G."/>
            <person name="van Diepen L.T."/>
            <person name="Dunand C."/>
            <person name="Duplessis S."/>
            <person name="Durling M."/>
            <person name="Gonthier P."/>
            <person name="Grimwood J."/>
            <person name="Fossdal C.G."/>
            <person name="Hansson D."/>
            <person name="Henrissat B."/>
            <person name="Hietala A."/>
            <person name="Himmelstrand K."/>
            <person name="Hoffmeister D."/>
            <person name="Hogberg N."/>
            <person name="James T.Y."/>
            <person name="Karlsson M."/>
            <person name="Kohler A."/>
            <person name="Kues U."/>
            <person name="Lee Y.H."/>
            <person name="Lin Y.C."/>
            <person name="Lind M."/>
            <person name="Lindquist E."/>
            <person name="Lombard V."/>
            <person name="Lucas S."/>
            <person name="Lunden K."/>
            <person name="Morin E."/>
            <person name="Murat C."/>
            <person name="Park J."/>
            <person name="Raffaello T."/>
            <person name="Rouze P."/>
            <person name="Salamov A."/>
            <person name="Schmutz J."/>
            <person name="Solheim H."/>
            <person name="Stahlberg J."/>
            <person name="Velez H."/>
            <person name="de Vries R.P."/>
            <person name="Wiebenga A."/>
            <person name="Woodward S."/>
            <person name="Yakovlev I."/>
            <person name="Garbelotto M."/>
            <person name="Martin F."/>
            <person name="Grigoriev I.V."/>
            <person name="Stenlid J."/>
        </authorList>
    </citation>
    <scope>NUCLEOTIDE SEQUENCE [LARGE SCALE GENOMIC DNA]</scope>
    <source>
        <strain evidence="1 2">TC 32-1</strain>
    </source>
</reference>
<accession>W4KHK3</accession>
<sequence>MSTAAARHYVYPSNLAGLCGVGIPFLRLLSSRPTQSLLHPLTTILLVHHPGHRHTRTHSGHLSPP</sequence>
<dbReference type="InParanoid" id="W4KHK3"/>
<dbReference type="OrthoDB" id="2693038at2759"/>
<gene>
    <name evidence="1" type="ORF">HETIRDRAFT_171064</name>
</gene>
<dbReference type="RefSeq" id="XP_009544217.1">
    <property type="nucleotide sequence ID" value="XM_009545922.1"/>
</dbReference>